<keyword evidence="1 3" id="KW-0489">Methyltransferase</keyword>
<proteinExistence type="predicted"/>
<dbReference type="SUPFAM" id="SSF53335">
    <property type="entry name" value="S-adenosyl-L-methionine-dependent methyltransferases"/>
    <property type="match status" value="1"/>
</dbReference>
<dbReference type="PANTHER" id="PTHR43619">
    <property type="entry name" value="S-ADENOSYL-L-METHIONINE-DEPENDENT METHYLTRANSFERASE YKTD-RELATED"/>
    <property type="match status" value="1"/>
</dbReference>
<dbReference type="GO" id="GO:0008168">
    <property type="term" value="F:methyltransferase activity"/>
    <property type="evidence" value="ECO:0007669"/>
    <property type="project" value="UniProtKB-KW"/>
</dbReference>
<evidence type="ECO:0000313" key="6">
    <source>
        <dbReference type="Proteomes" id="UP000266262"/>
    </source>
</evidence>
<dbReference type="Proteomes" id="UP000266262">
    <property type="component" value="Unassembled WGS sequence"/>
</dbReference>
<dbReference type="RefSeq" id="WP_022513185.1">
    <property type="nucleotide sequence ID" value="NZ_CP017037.1"/>
</dbReference>
<keyword evidence="6" id="KW-1185">Reference proteome</keyword>
<reference evidence="5" key="2">
    <citation type="submission" date="2016-08" db="EMBL/GenBank/DDBJ databases">
        <authorList>
            <person name="Holder M.E."/>
            <person name="Ajami N.J."/>
            <person name="Petrosino J.F."/>
        </authorList>
    </citation>
    <scope>NUCLEOTIDE SEQUENCE [LARGE SCALE GENOMIC DNA]</scope>
    <source>
        <strain evidence="5">F0677</strain>
    </source>
</reference>
<name>A0A1B3WF08_9FIRM</name>
<dbReference type="EMBL" id="QWKU01000001">
    <property type="protein sequence ID" value="RID94582.1"/>
    <property type="molecule type" value="Genomic_DNA"/>
</dbReference>
<gene>
    <name evidence="3" type="ORF">BCB69_05910</name>
    <name evidence="4" type="ORF">DX915_03490</name>
</gene>
<dbReference type="OrthoDB" id="9800233at2"/>
<dbReference type="InterPro" id="IPR007213">
    <property type="entry name" value="Ppm1/Ppm2/Tcmp"/>
</dbReference>
<dbReference type="InterPro" id="IPR029063">
    <property type="entry name" value="SAM-dependent_MTases_sf"/>
</dbReference>
<dbReference type="PIRSF" id="PIRSF028177">
    <property type="entry name" value="Polyketide_synth_Omtfrase_TcmP"/>
    <property type="match status" value="1"/>
</dbReference>
<accession>A0A1B3WF08</accession>
<evidence type="ECO:0000313" key="3">
    <source>
        <dbReference type="EMBL" id="AOH39516.1"/>
    </source>
</evidence>
<organism evidence="3 5">
    <name type="scientific">Dialister pneumosintes</name>
    <dbReference type="NCBI Taxonomy" id="39950"/>
    <lineage>
        <taxon>Bacteria</taxon>
        <taxon>Bacillati</taxon>
        <taxon>Bacillota</taxon>
        <taxon>Negativicutes</taxon>
        <taxon>Veillonellales</taxon>
        <taxon>Veillonellaceae</taxon>
        <taxon>Dialister</taxon>
    </lineage>
</organism>
<sequence length="269" mass="31481">MKVQLEGVAETLLIPLWARAHETQKNKNRLLNDPHAIEMIQQIDYDFSKFKKAKGSQIGVAVRSNILDNETLAFIKKHPDALIINLAAGLDTRFYRVNNEHIYWVNIDLPEVIALRKQLLPKEPENMQNIGLSMFDPIWIEQITSHKNRPVLFIMEGASMYFKEKELHDLCELIVTHFPNSFMLMETSTPFIIKNQQFHDAISKEKTPFHWAITKGKEITKLHPSIRYIKEQTLYEGYRSYWGILGLLSLIPWWNNNCNDKIVYIQFKA</sequence>
<dbReference type="AlphaFoldDB" id="A0A1B3WF08"/>
<dbReference type="PANTHER" id="PTHR43619:SF2">
    <property type="entry name" value="S-ADENOSYL-L-METHIONINE-DEPENDENT METHYLTRANSFERASES SUPERFAMILY PROTEIN"/>
    <property type="match status" value="1"/>
</dbReference>
<evidence type="ECO:0000313" key="5">
    <source>
        <dbReference type="Proteomes" id="UP000094757"/>
    </source>
</evidence>
<dbReference type="GO" id="GO:0032259">
    <property type="term" value="P:methylation"/>
    <property type="evidence" value="ECO:0007669"/>
    <property type="project" value="UniProtKB-KW"/>
</dbReference>
<dbReference type="InterPro" id="IPR016874">
    <property type="entry name" value="TcmP-like"/>
</dbReference>
<dbReference type="EMBL" id="CP017037">
    <property type="protein sequence ID" value="AOH39516.1"/>
    <property type="molecule type" value="Genomic_DNA"/>
</dbReference>
<reference evidence="4 6" key="3">
    <citation type="submission" date="2018-08" db="EMBL/GenBank/DDBJ databases">
        <title>Draft genome sequence of Dialister pneumosintes KCOM 1685.</title>
        <authorList>
            <person name="Kook J.-K."/>
            <person name="Park S.-N."/>
            <person name="Lim Y.K."/>
        </authorList>
    </citation>
    <scope>NUCLEOTIDE SEQUENCE [LARGE SCALE GENOMIC DNA]</scope>
    <source>
        <strain evidence="4 6">KCOM 1685</strain>
    </source>
</reference>
<dbReference type="STRING" id="39950.BCB69_05910"/>
<evidence type="ECO:0000256" key="2">
    <source>
        <dbReference type="ARBA" id="ARBA00022679"/>
    </source>
</evidence>
<dbReference type="Proteomes" id="UP000094757">
    <property type="component" value="Chromosome"/>
</dbReference>
<dbReference type="KEGG" id="dpn:BCB69_05910"/>
<dbReference type="Pfam" id="PF04072">
    <property type="entry name" value="LCM"/>
    <property type="match status" value="1"/>
</dbReference>
<dbReference type="Gene3D" id="3.40.50.150">
    <property type="entry name" value="Vaccinia Virus protein VP39"/>
    <property type="match status" value="1"/>
</dbReference>
<evidence type="ECO:0000256" key="1">
    <source>
        <dbReference type="ARBA" id="ARBA00022603"/>
    </source>
</evidence>
<keyword evidence="2 3" id="KW-0808">Transferase</keyword>
<reference evidence="3" key="1">
    <citation type="submission" date="2016-08" db="EMBL/GenBank/DDBJ databases">
        <authorList>
            <person name="Seilhamer J.J."/>
        </authorList>
    </citation>
    <scope>NUCLEOTIDE SEQUENCE [LARGE SCALE GENOMIC DNA]</scope>
    <source>
        <strain evidence="3">F0677</strain>
    </source>
</reference>
<evidence type="ECO:0000313" key="4">
    <source>
        <dbReference type="EMBL" id="RID94582.1"/>
    </source>
</evidence>
<protein>
    <submittedName>
        <fullName evidence="4">Class I SAM-dependent methyltransferase</fullName>
    </submittedName>
    <submittedName>
        <fullName evidence="3">Polyketide synthesis methyltransferase</fullName>
    </submittedName>
</protein>